<comment type="caution">
    <text evidence="1">The sequence shown here is derived from an EMBL/GenBank/DDBJ whole genome shotgun (WGS) entry which is preliminary data.</text>
</comment>
<dbReference type="EMBL" id="MU394310">
    <property type="protein sequence ID" value="KAI6087091.1"/>
    <property type="molecule type" value="Genomic_DNA"/>
</dbReference>
<accession>A0ACC0D2Y4</accession>
<proteinExistence type="predicted"/>
<evidence type="ECO:0000313" key="1">
    <source>
        <dbReference type="EMBL" id="KAI6087091.1"/>
    </source>
</evidence>
<reference evidence="1 2" key="1">
    <citation type="journal article" date="2022" name="New Phytol.">
        <title>Ecological generalism drives hyperdiversity of secondary metabolite gene clusters in xylarialean endophytes.</title>
        <authorList>
            <person name="Franco M.E.E."/>
            <person name="Wisecaver J.H."/>
            <person name="Arnold A.E."/>
            <person name="Ju Y.M."/>
            <person name="Slot J.C."/>
            <person name="Ahrendt S."/>
            <person name="Moore L.P."/>
            <person name="Eastman K.E."/>
            <person name="Scott K."/>
            <person name="Konkel Z."/>
            <person name="Mondo S.J."/>
            <person name="Kuo A."/>
            <person name="Hayes R.D."/>
            <person name="Haridas S."/>
            <person name="Andreopoulos B."/>
            <person name="Riley R."/>
            <person name="LaButti K."/>
            <person name="Pangilinan J."/>
            <person name="Lipzen A."/>
            <person name="Amirebrahimi M."/>
            <person name="Yan J."/>
            <person name="Adam C."/>
            <person name="Keymanesh K."/>
            <person name="Ng V."/>
            <person name="Louie K."/>
            <person name="Northen T."/>
            <person name="Drula E."/>
            <person name="Henrissat B."/>
            <person name="Hsieh H.M."/>
            <person name="Youens-Clark K."/>
            <person name="Lutzoni F."/>
            <person name="Miadlikowska J."/>
            <person name="Eastwood D.C."/>
            <person name="Hamelin R.C."/>
            <person name="Grigoriev I.V."/>
            <person name="U'Ren J.M."/>
        </authorList>
    </citation>
    <scope>NUCLEOTIDE SEQUENCE [LARGE SCALE GENOMIC DNA]</scope>
    <source>
        <strain evidence="1 2">ER1909</strain>
    </source>
</reference>
<dbReference type="Proteomes" id="UP001497680">
    <property type="component" value="Unassembled WGS sequence"/>
</dbReference>
<gene>
    <name evidence="1" type="ORF">F4821DRAFT_237046</name>
</gene>
<keyword evidence="2" id="KW-1185">Reference proteome</keyword>
<protein>
    <submittedName>
        <fullName evidence="1">Sec20-domain-containing protein</fullName>
    </submittedName>
</protein>
<organism evidence="1 2">
    <name type="scientific">Hypoxylon rubiginosum</name>
    <dbReference type="NCBI Taxonomy" id="110542"/>
    <lineage>
        <taxon>Eukaryota</taxon>
        <taxon>Fungi</taxon>
        <taxon>Dikarya</taxon>
        <taxon>Ascomycota</taxon>
        <taxon>Pezizomycotina</taxon>
        <taxon>Sordariomycetes</taxon>
        <taxon>Xylariomycetidae</taxon>
        <taxon>Xylariales</taxon>
        <taxon>Hypoxylaceae</taxon>
        <taxon>Hypoxylon</taxon>
    </lineage>
</organism>
<sequence length="462" mass="51878">MSHEALEKRFADLQDRLAVLQDATDQLKELIDRLANFDFQPGSVPLGAGDDDNVGAELGAEINQVLREQEEELELLQEEIIDIRPGKNAGSGELQHDKDRLKDGASRLGQELQSCRRAFRRAQISAKRNMELAQRQERELLYASFSNPRSGASSPMIPDGNSNGNGNATLVPGRRKARPRSEMSKEEQMLHASSDVTESMRRTHDLMAAELSKSDFAHSALRESTAALSLLSESYSSLDAMLASSRALLGTLLKSQKTDTWYLQSAFYLLVFTLCWLVFRRLLWGPMWWLVWLPLKLIFRTTYTVSSAVVGRRGSQGVEPGSEGAAPMQSTVSQQLHMNNEGVPTAQVSYEPEKPQESSDYVMEEVSRIINNGSAEEPLETAAAEEDERPKTSNEEGKEKEELQDAGQREEEEEGETILRERKDDEPPNPKKRMMEEDPSIQQQQQQDDSSSDGHERPRDEL</sequence>
<evidence type="ECO:0000313" key="2">
    <source>
        <dbReference type="Proteomes" id="UP001497680"/>
    </source>
</evidence>
<name>A0ACC0D2Y4_9PEZI</name>